<feature type="region of interest" description="Disordered" evidence="1">
    <location>
        <begin position="1"/>
        <end position="64"/>
    </location>
</feature>
<gene>
    <name evidence="2" type="ORF">CEURO_LOCUS5456</name>
</gene>
<organism evidence="2 3">
    <name type="scientific">Cuscuta europaea</name>
    <name type="common">European dodder</name>
    <dbReference type="NCBI Taxonomy" id="41803"/>
    <lineage>
        <taxon>Eukaryota</taxon>
        <taxon>Viridiplantae</taxon>
        <taxon>Streptophyta</taxon>
        <taxon>Embryophyta</taxon>
        <taxon>Tracheophyta</taxon>
        <taxon>Spermatophyta</taxon>
        <taxon>Magnoliopsida</taxon>
        <taxon>eudicotyledons</taxon>
        <taxon>Gunneridae</taxon>
        <taxon>Pentapetalae</taxon>
        <taxon>asterids</taxon>
        <taxon>lamiids</taxon>
        <taxon>Solanales</taxon>
        <taxon>Convolvulaceae</taxon>
        <taxon>Cuscuteae</taxon>
        <taxon>Cuscuta</taxon>
        <taxon>Cuscuta subgen. Cuscuta</taxon>
    </lineage>
</organism>
<sequence length="104" mass="11937">MSEHHISMDADDNENGGLGDDENLQNKDKEEESRDDVTGKEKSVEGSAGELKGPSDNKECEEEYRWSEENTQFIMELCLKVDAVEKESRKRRMQEQAQDKQKGK</sequence>
<feature type="non-terminal residue" evidence="2">
    <location>
        <position position="104"/>
    </location>
</feature>
<protein>
    <submittedName>
        <fullName evidence="2">Uncharacterized protein</fullName>
    </submittedName>
</protein>
<feature type="compositionally biased region" description="Acidic residues" evidence="1">
    <location>
        <begin position="9"/>
        <end position="23"/>
    </location>
</feature>
<reference evidence="2" key="1">
    <citation type="submission" date="2022-07" db="EMBL/GenBank/DDBJ databases">
        <authorList>
            <person name="Macas J."/>
            <person name="Novak P."/>
            <person name="Neumann P."/>
        </authorList>
    </citation>
    <scope>NUCLEOTIDE SEQUENCE</scope>
</reference>
<evidence type="ECO:0000313" key="2">
    <source>
        <dbReference type="EMBL" id="CAH9075037.1"/>
    </source>
</evidence>
<feature type="compositionally biased region" description="Basic and acidic residues" evidence="1">
    <location>
        <begin position="24"/>
        <end position="44"/>
    </location>
</feature>
<proteinExistence type="predicted"/>
<feature type="compositionally biased region" description="Basic and acidic residues" evidence="1">
    <location>
        <begin position="53"/>
        <end position="64"/>
    </location>
</feature>
<name>A0A9P0YU31_CUSEU</name>
<comment type="caution">
    <text evidence="2">The sequence shown here is derived from an EMBL/GenBank/DDBJ whole genome shotgun (WGS) entry which is preliminary data.</text>
</comment>
<dbReference type="Proteomes" id="UP001152484">
    <property type="component" value="Unassembled WGS sequence"/>
</dbReference>
<dbReference type="EMBL" id="CAMAPE010000009">
    <property type="protein sequence ID" value="CAH9075037.1"/>
    <property type="molecule type" value="Genomic_DNA"/>
</dbReference>
<accession>A0A9P0YU31</accession>
<dbReference type="AlphaFoldDB" id="A0A9P0YU31"/>
<keyword evidence="3" id="KW-1185">Reference proteome</keyword>
<evidence type="ECO:0000313" key="3">
    <source>
        <dbReference type="Proteomes" id="UP001152484"/>
    </source>
</evidence>
<evidence type="ECO:0000256" key="1">
    <source>
        <dbReference type="SAM" id="MobiDB-lite"/>
    </source>
</evidence>